<dbReference type="EMBL" id="KQ964453">
    <property type="protein sequence ID" value="KXN72451.1"/>
    <property type="molecule type" value="Genomic_DNA"/>
</dbReference>
<evidence type="ECO:0000256" key="2">
    <source>
        <dbReference type="ARBA" id="ARBA00022741"/>
    </source>
</evidence>
<dbReference type="OrthoDB" id="8693905at2759"/>
<evidence type="ECO:0000313" key="8">
    <source>
        <dbReference type="Proteomes" id="UP000070444"/>
    </source>
</evidence>
<dbReference type="STRING" id="796925.A0A137PBY4"/>
<dbReference type="InterPro" id="IPR016024">
    <property type="entry name" value="ARM-type_fold"/>
</dbReference>
<dbReference type="CDD" id="cd06627">
    <property type="entry name" value="STKc_Cdc7_like"/>
    <property type="match status" value="1"/>
</dbReference>
<feature type="binding site" evidence="4">
    <location>
        <position position="52"/>
    </location>
    <ligand>
        <name>ATP</name>
        <dbReference type="ChEBI" id="CHEBI:30616"/>
    </ligand>
</feature>
<evidence type="ECO:0000256" key="3">
    <source>
        <dbReference type="ARBA" id="ARBA00022840"/>
    </source>
</evidence>
<dbReference type="GO" id="GO:0005524">
    <property type="term" value="F:ATP binding"/>
    <property type="evidence" value="ECO:0007669"/>
    <property type="project" value="UniProtKB-UniRule"/>
</dbReference>
<dbReference type="InterPro" id="IPR017441">
    <property type="entry name" value="Protein_kinase_ATP_BS"/>
</dbReference>
<sequence length="1098" mass="124013">MVHESEPKRKPSLPLDSTVFNDFHLGECIGKGASGTVFKGLNMKNGEVVAIKQIRLTDLSKIALDAMMLEINLLKKLNHTNIVHYSGYFKTKDYLNIVLEYCENGSLQSICKKIGKIPENLAGVYIAQVLDGLLYLHEQGVVHRDIKGANILTTKDACVKLSDFGVATLATHDRTVVGSPYWMAPEVIELTGATTASDIWSLGCTVIELLEGNPPYHYLSPMPALFRIVQDDHPPLPEGCSAMVKDFLLQCFQKDANLRVTAKKLLKHPWIQNSQRKPTTMAQGKLGPNFDQDLRTVREWNEALKDLTPPSPPSAPIRNTLEISSNQPTAPLKSRGLSITALQPEEDEDNWDDDFDITTPTFSLTQIKKEPQARKRANSRAVKEVEEYGEDYLMDNVSWKERIKDMELRLNINSGSHRLLYPSDLHWFAQQQHQLSNTFNNNSNNDISVKSKLKAKTRNIDTTSPLARYMEEEEEGYEDLFFESEKPNSPSTMHSEDNDTDLMHKAHLEFRPGRRGNSTDGYPTDDHSSPSEDDEDDPFHSLEEGLEQTDLQANILRDKHARVSAELKELIQLLKPEQDDMVLIRAATKLETILLEHPHLRSKLLTYHGVLPILEMLESSDLEPVLTKLLRTINLIVHSSIEVQENLCLVGGIPIIMGLASKRYPWPVRLEAAYFIKQMCHTSLLTLQMFISCRGLKVLVDFMEEDYRQNKELIFIAINGISSVFELQTPTPKHDFCRLFAKSGLLEPLAMALTATLSDSERTARKYTHRIIQLFFIFSQADAQVKERMGNSIVVIQHLLSELKRLPTENIIIVLKCIKNLSSHPNTLETLERANIIETLTHYLAPRGISGSTEICSQVLNTLYNLCRINKRRQDRAAQAGAIPHLQQVVAINSPLKQVALPILCDMAHAGPLCRKILWKNHGLHFYLGLLRDPTWQVNGLESVLVWLQEEPKEVEKVLIESQHIEWLTRAFGHPRHNLGVEGLCVPLAKMVRLSPALSASLSMHPRFVHRLLHRLVTHSKALVRVNLLKILRSLFDVTPAPTHSILKNSNVKHNIKKVLENLVNSDPAVLVQEMAKELQQYLCNPGSSSSPNTISLN</sequence>
<dbReference type="GO" id="GO:0005737">
    <property type="term" value="C:cytoplasm"/>
    <property type="evidence" value="ECO:0007669"/>
    <property type="project" value="TreeGrafter"/>
</dbReference>
<dbReference type="SMART" id="SM00220">
    <property type="entry name" value="S_TKc"/>
    <property type="match status" value="1"/>
</dbReference>
<dbReference type="Gene3D" id="1.10.510.10">
    <property type="entry name" value="Transferase(Phosphotransferase) domain 1"/>
    <property type="match status" value="1"/>
</dbReference>
<accession>A0A137PBY4</accession>
<dbReference type="GO" id="GO:0004674">
    <property type="term" value="F:protein serine/threonine kinase activity"/>
    <property type="evidence" value="ECO:0007669"/>
    <property type="project" value="UniProtKB-EC"/>
</dbReference>
<evidence type="ECO:0000256" key="5">
    <source>
        <dbReference type="SAM" id="MobiDB-lite"/>
    </source>
</evidence>
<evidence type="ECO:0000259" key="6">
    <source>
        <dbReference type="PROSITE" id="PS50011"/>
    </source>
</evidence>
<evidence type="ECO:0000256" key="1">
    <source>
        <dbReference type="ARBA" id="ARBA00012513"/>
    </source>
</evidence>
<name>A0A137PBY4_CONC2</name>
<evidence type="ECO:0000256" key="4">
    <source>
        <dbReference type="PROSITE-ProRule" id="PRU10141"/>
    </source>
</evidence>
<dbReference type="InterPro" id="IPR050629">
    <property type="entry name" value="STE20/SPS1-PAK"/>
</dbReference>
<dbReference type="OMA" id="VKQIKLV"/>
<dbReference type="PANTHER" id="PTHR48012">
    <property type="entry name" value="STERILE20-LIKE KINASE, ISOFORM B-RELATED"/>
    <property type="match status" value="1"/>
</dbReference>
<keyword evidence="3 4" id="KW-0067">ATP-binding</keyword>
<dbReference type="Gene3D" id="1.25.10.10">
    <property type="entry name" value="Leucine-rich Repeat Variant"/>
    <property type="match status" value="2"/>
</dbReference>
<organism evidence="7 8">
    <name type="scientific">Conidiobolus coronatus (strain ATCC 28846 / CBS 209.66 / NRRL 28638)</name>
    <name type="common">Delacroixia coronata</name>
    <dbReference type="NCBI Taxonomy" id="796925"/>
    <lineage>
        <taxon>Eukaryota</taxon>
        <taxon>Fungi</taxon>
        <taxon>Fungi incertae sedis</taxon>
        <taxon>Zoopagomycota</taxon>
        <taxon>Entomophthoromycotina</taxon>
        <taxon>Entomophthoromycetes</taxon>
        <taxon>Entomophthorales</taxon>
        <taxon>Ancylistaceae</taxon>
        <taxon>Conidiobolus</taxon>
    </lineage>
</organism>
<feature type="region of interest" description="Disordered" evidence="5">
    <location>
        <begin position="510"/>
        <end position="540"/>
    </location>
</feature>
<dbReference type="PROSITE" id="PS00108">
    <property type="entry name" value="PROTEIN_KINASE_ST"/>
    <property type="match status" value="1"/>
</dbReference>
<dbReference type="EC" id="2.7.11.1" evidence="1"/>
<reference evidence="7 8" key="1">
    <citation type="journal article" date="2015" name="Genome Biol. Evol.">
        <title>Phylogenomic analyses indicate that early fungi evolved digesting cell walls of algal ancestors of land plants.</title>
        <authorList>
            <person name="Chang Y."/>
            <person name="Wang S."/>
            <person name="Sekimoto S."/>
            <person name="Aerts A.L."/>
            <person name="Choi C."/>
            <person name="Clum A."/>
            <person name="LaButti K.M."/>
            <person name="Lindquist E.A."/>
            <person name="Yee Ngan C."/>
            <person name="Ohm R.A."/>
            <person name="Salamov A.A."/>
            <person name="Grigoriev I.V."/>
            <person name="Spatafora J.W."/>
            <person name="Berbee M.L."/>
        </authorList>
    </citation>
    <scope>NUCLEOTIDE SEQUENCE [LARGE SCALE GENOMIC DNA]</scope>
    <source>
        <strain evidence="7 8">NRRL 28638</strain>
    </source>
</reference>
<evidence type="ECO:0000313" key="7">
    <source>
        <dbReference type="EMBL" id="KXN72451.1"/>
    </source>
</evidence>
<dbReference type="InterPro" id="IPR011989">
    <property type="entry name" value="ARM-like"/>
</dbReference>
<dbReference type="SUPFAM" id="SSF56112">
    <property type="entry name" value="Protein kinase-like (PK-like)"/>
    <property type="match status" value="1"/>
</dbReference>
<keyword evidence="2 4" id="KW-0547">Nucleotide-binding</keyword>
<protein>
    <recommendedName>
        <fullName evidence="1">non-specific serine/threonine protein kinase</fullName>
        <ecNumber evidence="1">2.7.11.1</ecNumber>
    </recommendedName>
</protein>
<dbReference type="Pfam" id="PF00069">
    <property type="entry name" value="Pkinase"/>
    <property type="match status" value="1"/>
</dbReference>
<proteinExistence type="predicted"/>
<keyword evidence="8" id="KW-1185">Reference proteome</keyword>
<dbReference type="Proteomes" id="UP000070444">
    <property type="component" value="Unassembled WGS sequence"/>
</dbReference>
<dbReference type="PROSITE" id="PS00107">
    <property type="entry name" value="PROTEIN_KINASE_ATP"/>
    <property type="match status" value="1"/>
</dbReference>
<dbReference type="InterPro" id="IPR000719">
    <property type="entry name" value="Prot_kinase_dom"/>
</dbReference>
<dbReference type="PANTHER" id="PTHR48012:SF26">
    <property type="entry name" value="SERINE_THREONINE-PROTEIN KINASE DDB_G0283821-RELATED"/>
    <property type="match status" value="1"/>
</dbReference>
<dbReference type="AlphaFoldDB" id="A0A137PBY4"/>
<dbReference type="SUPFAM" id="SSF48371">
    <property type="entry name" value="ARM repeat"/>
    <property type="match status" value="1"/>
</dbReference>
<dbReference type="PROSITE" id="PS50011">
    <property type="entry name" value="PROTEIN_KINASE_DOM"/>
    <property type="match status" value="1"/>
</dbReference>
<feature type="domain" description="Protein kinase" evidence="6">
    <location>
        <begin position="23"/>
        <end position="271"/>
    </location>
</feature>
<dbReference type="InterPro" id="IPR008271">
    <property type="entry name" value="Ser/Thr_kinase_AS"/>
</dbReference>
<gene>
    <name evidence="7" type="ORF">CONCODRAFT_56408</name>
</gene>
<dbReference type="InterPro" id="IPR011009">
    <property type="entry name" value="Kinase-like_dom_sf"/>
</dbReference>